<sequence>MPLDRNDPEVKALLEEVAAEATEALSAKNKELLAELRAAKAKAKGSEIDPEEHARLQTQVEELTGKLDKVTKDSARQIEKLTKDLAEKDDALTQHLIDSGLSTALAKAGVAPHFMDAAKAMLRGQAAIKDGAAVIGDKPLADHVTEWAGTDQGKHFVTAPANSGGGGQGGNSGGKCTGNMGGSREDRVAALKVKFPELAG</sequence>
<dbReference type="OMA" id="NIMGNDG"/>
<evidence type="ECO:0008006" key="5">
    <source>
        <dbReference type="Google" id="ProtNLM"/>
    </source>
</evidence>
<feature type="region of interest" description="Disordered" evidence="2">
    <location>
        <begin position="160"/>
        <end position="183"/>
    </location>
</feature>
<evidence type="ECO:0000256" key="2">
    <source>
        <dbReference type="SAM" id="MobiDB-lite"/>
    </source>
</evidence>
<dbReference type="Proteomes" id="UP000255014">
    <property type="component" value="Unassembled WGS sequence"/>
</dbReference>
<evidence type="ECO:0000313" key="4">
    <source>
        <dbReference type="Proteomes" id="UP000255014"/>
    </source>
</evidence>
<feature type="coiled-coil region" evidence="1">
    <location>
        <begin position="11"/>
        <end position="73"/>
    </location>
</feature>
<accession>A0A0E8BZT8</accession>
<protein>
    <recommendedName>
        <fullName evidence="5">Phage minor structural protein GP20</fullName>
    </recommendedName>
</protein>
<organism evidence="3 4">
    <name type="scientific">Bordetella pertussis</name>
    <dbReference type="NCBI Taxonomy" id="520"/>
    <lineage>
        <taxon>Bacteria</taxon>
        <taxon>Pseudomonadati</taxon>
        <taxon>Pseudomonadota</taxon>
        <taxon>Betaproteobacteria</taxon>
        <taxon>Burkholderiales</taxon>
        <taxon>Alcaligenaceae</taxon>
        <taxon>Bordetella</taxon>
    </lineage>
</organism>
<dbReference type="GeneID" id="69600617"/>
<evidence type="ECO:0000313" key="3">
    <source>
        <dbReference type="EMBL" id="SUV64014.1"/>
    </source>
</evidence>
<name>A0A0E8BZT8_BORPT</name>
<dbReference type="EMBL" id="UFTT01000002">
    <property type="protein sequence ID" value="SUV64014.1"/>
    <property type="molecule type" value="Genomic_DNA"/>
</dbReference>
<feature type="compositionally biased region" description="Gly residues" evidence="2">
    <location>
        <begin position="163"/>
        <end position="181"/>
    </location>
</feature>
<proteinExistence type="predicted"/>
<evidence type="ECO:0000256" key="1">
    <source>
        <dbReference type="SAM" id="Coils"/>
    </source>
</evidence>
<dbReference type="RefSeq" id="WP_010931443.1">
    <property type="nucleotide sequence ID" value="NZ_AP024746.1"/>
</dbReference>
<keyword evidence="1" id="KW-0175">Coiled coil</keyword>
<reference evidence="3 4" key="1">
    <citation type="submission" date="2018-06" db="EMBL/GenBank/DDBJ databases">
        <authorList>
            <consortium name="Pathogen Informatics"/>
            <person name="Doyle S."/>
        </authorList>
    </citation>
    <scope>NUCLEOTIDE SEQUENCE [LARGE SCALE GENOMIC DNA]</scope>
    <source>
        <strain evidence="3 4">NCTC10911</strain>
    </source>
</reference>
<dbReference type="AlphaFoldDB" id="A0A0E8BZT8"/>
<gene>
    <name evidence="3" type="ORF">NCTC10911_01029</name>
</gene>